<dbReference type="Proteomes" id="UP000027135">
    <property type="component" value="Unassembled WGS sequence"/>
</dbReference>
<dbReference type="Gene3D" id="3.30.560.10">
    <property type="entry name" value="Glucose Oxidase, domain 3"/>
    <property type="match status" value="2"/>
</dbReference>
<dbReference type="AlphaFoldDB" id="A0A067RKW0"/>
<dbReference type="EMBL" id="KK852406">
    <property type="protein sequence ID" value="KDR24506.1"/>
    <property type="molecule type" value="Genomic_DNA"/>
</dbReference>
<dbReference type="STRING" id="136037.A0A067RKW0"/>
<dbReference type="PANTHER" id="PTHR11552">
    <property type="entry name" value="GLUCOSE-METHANOL-CHOLINE GMC OXIDOREDUCTASE"/>
    <property type="match status" value="1"/>
</dbReference>
<sequence length="1193" mass="134743">KNILPEYDFIIVGAGSAGCVLANRLSEFPHWNVLLIEAGGKENYVMDIPLLVTPLQVSEANWKYKLEPSENVCLGMKGRQCLLPRGKVMGGSSTINFMIYTRGNRHDYNLWEKLGNPGWGYEDVLPYFLKLENITIPDLRRDTKYHSTRGELPVSYAPYHTPLADAFLEAGRAMGYRTVDYNGETQVGFSYLQASMKNGTRWSASRAFLHPIKNRKNLHIKKWSLVTNILIERDTKTAYGVEFFSGKRKYVVRARKEVIVSAGAINSPKLLMLSGIGPVEHLSELDIPLLQDLKVGYNLMDHIGLMTITFVLNQSVALRERDVMKDKAFMEYMSYHTGPLTVPGCMDGIAFYDSENPYDTEGDPDIELLLSAGSIASETNAHKILGVREDIYERFYKPIEKFHTWTALPIILRPKSRGRVFLKSRNAFEKPRIYFDFFQESADMDKLLLGVKKVLELGRTQAFQKYGTRLHDIPIPGCEHSEFGSDDYWRCVLRHYAFPIWHLSGTCKMGPASDRDAVVDSRLRVHGIKRLRVIDSSIIPILPAGPLVRVVTCYNNKVQVRIDVLILILKFGILNILIRISVILDFEISKNYDNFNIAEAILKFIPEGTRFFNEEPPDTNKILPEYDFIVVGAGSAGCVVANRLSEVSDWDVLLIEAGDKENYIMDIPNIANLLPFTEANWKYKSVPSSYSCLSMVNRQCRWHRGKVMGGTSSINFMVYTRGNKRSYDQWEEMGNPGWGYKDVLPFFLKHENMNIPDLACNKKYHSTGGELTISYAPYRTPLADAFVNGGKEMGYNIIDYNGEKQNGFSYTQSTTKNGTRCSASRAFLHPIKNRKNFHVKKRSRVTKILIDPVSKVAYGVEFVQYNKKYRVLARKEIILSAGAINSPQILMLSGIGPRKHLTDMNIPVFQDLKVGYNLMEHAGIPSLQFIINQSVTFITNDLIRNRSAFLDYFYYHQGPFSVPGGAEGIAFLDTGNPSNPDGNPEIEIVLLASSVSSEITYHKLLGYTEEFYNAVYKPVEGVPSFTLVAVVLQPKSKGRIMLKSADPYDNPLIYYDLFSNHEDVEKQVLGIKEILKLSKTKAFQKFDAKLHDIPVPACKHLQFGSDDYWRCAARHTSIGLWHHSGTCKMGPYWDPNAVVDPRLRVYGVKGLRVIDASIMPTIADAHSNGPCMMIGEKGADLVKEDWGHGAASH</sequence>
<gene>
    <name evidence="3" type="ORF">L798_04628</name>
</gene>
<dbReference type="PROSITE" id="PS00624">
    <property type="entry name" value="GMC_OXRED_2"/>
    <property type="match status" value="2"/>
</dbReference>
<feature type="domain" description="Glucose-methanol-choline oxidoreductase N-terminal" evidence="2">
    <location>
        <begin position="882"/>
        <end position="896"/>
    </location>
</feature>
<dbReference type="SUPFAM" id="SSF51905">
    <property type="entry name" value="FAD/NAD(P)-binding domain"/>
    <property type="match status" value="2"/>
</dbReference>
<accession>A0A067RKW0</accession>
<dbReference type="Pfam" id="PF05199">
    <property type="entry name" value="GMC_oxred_C"/>
    <property type="match status" value="2"/>
</dbReference>
<dbReference type="InParanoid" id="A0A067RKW0"/>
<evidence type="ECO:0000256" key="1">
    <source>
        <dbReference type="ARBA" id="ARBA00010790"/>
    </source>
</evidence>
<dbReference type="Gene3D" id="3.50.50.60">
    <property type="entry name" value="FAD/NAD(P)-binding domain"/>
    <property type="match status" value="2"/>
</dbReference>
<dbReference type="SUPFAM" id="SSF54373">
    <property type="entry name" value="FAD-linked reductases, C-terminal domain"/>
    <property type="match status" value="2"/>
</dbReference>
<evidence type="ECO:0000313" key="4">
    <source>
        <dbReference type="Proteomes" id="UP000027135"/>
    </source>
</evidence>
<dbReference type="InterPro" id="IPR000172">
    <property type="entry name" value="GMC_OxRdtase_N"/>
</dbReference>
<proteinExistence type="inferred from homology"/>
<feature type="non-terminal residue" evidence="3">
    <location>
        <position position="1"/>
    </location>
</feature>
<dbReference type="PANTHER" id="PTHR11552:SF158">
    <property type="entry name" value="GH23626P-RELATED"/>
    <property type="match status" value="1"/>
</dbReference>
<organism evidence="3 4">
    <name type="scientific">Zootermopsis nevadensis</name>
    <name type="common">Dampwood termite</name>
    <dbReference type="NCBI Taxonomy" id="136037"/>
    <lineage>
        <taxon>Eukaryota</taxon>
        <taxon>Metazoa</taxon>
        <taxon>Ecdysozoa</taxon>
        <taxon>Arthropoda</taxon>
        <taxon>Hexapoda</taxon>
        <taxon>Insecta</taxon>
        <taxon>Pterygota</taxon>
        <taxon>Neoptera</taxon>
        <taxon>Polyneoptera</taxon>
        <taxon>Dictyoptera</taxon>
        <taxon>Blattodea</taxon>
        <taxon>Blattoidea</taxon>
        <taxon>Termitoidae</taxon>
        <taxon>Termopsidae</taxon>
        <taxon>Zootermopsis</taxon>
    </lineage>
</organism>
<protein>
    <submittedName>
        <fullName evidence="3">Glucose dehydrogenase [acceptor]</fullName>
    </submittedName>
</protein>
<evidence type="ECO:0000313" key="3">
    <source>
        <dbReference type="EMBL" id="KDR24506.1"/>
    </source>
</evidence>
<dbReference type="GO" id="GO:0050660">
    <property type="term" value="F:flavin adenine dinucleotide binding"/>
    <property type="evidence" value="ECO:0007669"/>
    <property type="project" value="InterPro"/>
</dbReference>
<comment type="similarity">
    <text evidence="1">Belongs to the GMC oxidoreductase family.</text>
</comment>
<dbReference type="InterPro" id="IPR036188">
    <property type="entry name" value="FAD/NAD-bd_sf"/>
</dbReference>
<name>A0A067RKW0_ZOONE</name>
<dbReference type="Pfam" id="PF00732">
    <property type="entry name" value="GMC_oxred_N"/>
    <property type="match status" value="2"/>
</dbReference>
<feature type="domain" description="Glucose-methanol-choline oxidoreductase N-terminal" evidence="2">
    <location>
        <begin position="263"/>
        <end position="277"/>
    </location>
</feature>
<dbReference type="eggNOG" id="KOG1238">
    <property type="taxonomic scope" value="Eukaryota"/>
</dbReference>
<dbReference type="OMA" id="HILIHAY"/>
<dbReference type="GO" id="GO:0016614">
    <property type="term" value="F:oxidoreductase activity, acting on CH-OH group of donors"/>
    <property type="evidence" value="ECO:0007669"/>
    <property type="project" value="InterPro"/>
</dbReference>
<evidence type="ECO:0000259" key="2">
    <source>
        <dbReference type="PROSITE" id="PS00624"/>
    </source>
</evidence>
<keyword evidence="4" id="KW-1185">Reference proteome</keyword>
<dbReference type="InterPro" id="IPR012132">
    <property type="entry name" value="GMC_OxRdtase"/>
</dbReference>
<reference evidence="3 4" key="1">
    <citation type="journal article" date="2014" name="Nat. Commun.">
        <title>Molecular traces of alternative social organization in a termite genome.</title>
        <authorList>
            <person name="Terrapon N."/>
            <person name="Li C."/>
            <person name="Robertson H.M."/>
            <person name="Ji L."/>
            <person name="Meng X."/>
            <person name="Booth W."/>
            <person name="Chen Z."/>
            <person name="Childers C.P."/>
            <person name="Glastad K.M."/>
            <person name="Gokhale K."/>
            <person name="Gowin J."/>
            <person name="Gronenberg W."/>
            <person name="Hermansen R.A."/>
            <person name="Hu H."/>
            <person name="Hunt B.G."/>
            <person name="Huylmans A.K."/>
            <person name="Khalil S.M."/>
            <person name="Mitchell R.D."/>
            <person name="Munoz-Torres M.C."/>
            <person name="Mustard J.A."/>
            <person name="Pan H."/>
            <person name="Reese J.T."/>
            <person name="Scharf M.E."/>
            <person name="Sun F."/>
            <person name="Vogel H."/>
            <person name="Xiao J."/>
            <person name="Yang W."/>
            <person name="Yang Z."/>
            <person name="Yang Z."/>
            <person name="Zhou J."/>
            <person name="Zhu J."/>
            <person name="Brent C.S."/>
            <person name="Elsik C.G."/>
            <person name="Goodisman M.A."/>
            <person name="Liberles D.A."/>
            <person name="Roe R.M."/>
            <person name="Vargo E.L."/>
            <person name="Vilcinskas A."/>
            <person name="Wang J."/>
            <person name="Bornberg-Bauer E."/>
            <person name="Korb J."/>
            <person name="Zhang G."/>
            <person name="Liebig J."/>
        </authorList>
    </citation>
    <scope>NUCLEOTIDE SEQUENCE [LARGE SCALE GENOMIC DNA]</scope>
    <source>
        <tissue evidence="3">Whole organism</tissue>
    </source>
</reference>
<dbReference type="InterPro" id="IPR007867">
    <property type="entry name" value="GMC_OxRtase_C"/>
</dbReference>